<evidence type="ECO:0000256" key="3">
    <source>
        <dbReference type="ARBA" id="ARBA00022833"/>
    </source>
</evidence>
<keyword evidence="7" id="KW-1185">Reference proteome</keyword>
<proteinExistence type="predicted"/>
<name>A0A286DKJ1_9ACTN</name>
<dbReference type="PROSITE" id="PS51128">
    <property type="entry name" value="ZF_DKSA_2"/>
    <property type="match status" value="1"/>
</dbReference>
<feature type="zinc finger region" description="dksA C4-type" evidence="4">
    <location>
        <begin position="78"/>
        <end position="102"/>
    </location>
</feature>
<sequence>MAPETSRPPADALDERQVRERLVHERATRLEQLRALDESTAGAGNDALTVTQRGAVRAALEDIDAALARLAAGTYGACQGCAAPIPAGRLEILPHARLCVPCRERAG</sequence>
<dbReference type="PANTHER" id="PTHR33823">
    <property type="entry name" value="RNA POLYMERASE-BINDING TRANSCRIPTION FACTOR DKSA-RELATED"/>
    <property type="match status" value="1"/>
</dbReference>
<dbReference type="SUPFAM" id="SSF57716">
    <property type="entry name" value="Glucocorticoid receptor-like (DNA-binding domain)"/>
    <property type="match status" value="1"/>
</dbReference>
<dbReference type="Gene3D" id="1.20.120.910">
    <property type="entry name" value="DksA, coiled-coil domain"/>
    <property type="match status" value="1"/>
</dbReference>
<keyword evidence="2" id="KW-0863">Zinc-finger</keyword>
<accession>A0A286DKJ1</accession>
<evidence type="ECO:0000256" key="2">
    <source>
        <dbReference type="ARBA" id="ARBA00022771"/>
    </source>
</evidence>
<keyword evidence="3" id="KW-0862">Zinc</keyword>
<evidence type="ECO:0000313" key="7">
    <source>
        <dbReference type="Proteomes" id="UP000219072"/>
    </source>
</evidence>
<reference evidence="6 7" key="1">
    <citation type="submission" date="2017-09" db="EMBL/GenBank/DDBJ databases">
        <authorList>
            <person name="Ehlers B."/>
            <person name="Leendertz F.H."/>
        </authorList>
    </citation>
    <scope>NUCLEOTIDE SEQUENCE [LARGE SCALE GENOMIC DNA]</scope>
    <source>
        <strain evidence="6 7">CGMCC 4.7095</strain>
    </source>
</reference>
<dbReference type="GO" id="GO:0008270">
    <property type="term" value="F:zinc ion binding"/>
    <property type="evidence" value="ECO:0007669"/>
    <property type="project" value="UniProtKB-KW"/>
</dbReference>
<dbReference type="Pfam" id="PF01258">
    <property type="entry name" value="zf-dskA_traR"/>
    <property type="match status" value="1"/>
</dbReference>
<dbReference type="RefSeq" id="WP_097229284.1">
    <property type="nucleotide sequence ID" value="NZ_OCNE01000001.1"/>
</dbReference>
<evidence type="ECO:0000313" key="6">
    <source>
        <dbReference type="EMBL" id="SOD59257.1"/>
    </source>
</evidence>
<feature type="domain" description="Zinc finger DksA/TraR C4-type" evidence="5">
    <location>
        <begin position="73"/>
        <end position="105"/>
    </location>
</feature>
<evidence type="ECO:0000259" key="5">
    <source>
        <dbReference type="Pfam" id="PF01258"/>
    </source>
</evidence>
<dbReference type="EMBL" id="OCNE01000001">
    <property type="protein sequence ID" value="SOD59257.1"/>
    <property type="molecule type" value="Genomic_DNA"/>
</dbReference>
<protein>
    <submittedName>
        <fullName evidence="6">Transcriptional regulator, TraR/DksA family</fullName>
    </submittedName>
</protein>
<dbReference type="OrthoDB" id="1121111at2"/>
<evidence type="ECO:0000256" key="1">
    <source>
        <dbReference type="ARBA" id="ARBA00022723"/>
    </source>
</evidence>
<gene>
    <name evidence="6" type="ORF">SAMN06297387_101560</name>
</gene>
<keyword evidence="1" id="KW-0479">Metal-binding</keyword>
<dbReference type="Proteomes" id="UP000219072">
    <property type="component" value="Unassembled WGS sequence"/>
</dbReference>
<dbReference type="InterPro" id="IPR000962">
    <property type="entry name" value="Znf_DskA_TraR"/>
</dbReference>
<dbReference type="PANTHER" id="PTHR33823:SF4">
    <property type="entry name" value="GENERAL STRESS PROTEIN 16O"/>
    <property type="match status" value="1"/>
</dbReference>
<organism evidence="6 7">
    <name type="scientific">Streptomyces zhaozhouensis</name>
    <dbReference type="NCBI Taxonomy" id="1300267"/>
    <lineage>
        <taxon>Bacteria</taxon>
        <taxon>Bacillati</taxon>
        <taxon>Actinomycetota</taxon>
        <taxon>Actinomycetes</taxon>
        <taxon>Kitasatosporales</taxon>
        <taxon>Streptomycetaceae</taxon>
        <taxon>Streptomyces</taxon>
    </lineage>
</organism>
<dbReference type="AlphaFoldDB" id="A0A286DKJ1"/>
<evidence type="ECO:0000256" key="4">
    <source>
        <dbReference type="PROSITE-ProRule" id="PRU00510"/>
    </source>
</evidence>